<organism evidence="1 2">
    <name type="scientific">Penicillium nalgiovense</name>
    <dbReference type="NCBI Taxonomy" id="60175"/>
    <lineage>
        <taxon>Eukaryota</taxon>
        <taxon>Fungi</taxon>
        <taxon>Dikarya</taxon>
        <taxon>Ascomycota</taxon>
        <taxon>Pezizomycotina</taxon>
        <taxon>Eurotiomycetes</taxon>
        <taxon>Eurotiomycetidae</taxon>
        <taxon>Eurotiales</taxon>
        <taxon>Aspergillaceae</taxon>
        <taxon>Penicillium</taxon>
    </lineage>
</organism>
<reference evidence="2" key="1">
    <citation type="journal article" date="2017" name="Nat. Microbiol.">
        <title>Global analysis of biosynthetic gene clusters reveals vast potential of secondary metabolite production in Penicillium species.</title>
        <authorList>
            <person name="Nielsen J.C."/>
            <person name="Grijseels S."/>
            <person name="Prigent S."/>
            <person name="Ji B."/>
            <person name="Dainat J."/>
            <person name="Nielsen K.F."/>
            <person name="Frisvad J.C."/>
            <person name="Workman M."/>
            <person name="Nielsen J."/>
        </authorList>
    </citation>
    <scope>NUCLEOTIDE SEQUENCE [LARGE SCALE GENOMIC DNA]</scope>
    <source>
        <strain evidence="2">IBT 13039</strain>
    </source>
</reference>
<protein>
    <submittedName>
        <fullName evidence="1">Uncharacterized protein</fullName>
    </submittedName>
</protein>
<keyword evidence="2" id="KW-1185">Reference proteome</keyword>
<dbReference type="AlphaFoldDB" id="A0A1V6ZAZ8"/>
<dbReference type="Proteomes" id="UP000191691">
    <property type="component" value="Unassembled WGS sequence"/>
</dbReference>
<dbReference type="EMBL" id="MOOB01000001">
    <property type="protein sequence ID" value="OQE96622.1"/>
    <property type="molecule type" value="Genomic_DNA"/>
</dbReference>
<comment type="caution">
    <text evidence="1">The sequence shown here is derived from an EMBL/GenBank/DDBJ whole genome shotgun (WGS) entry which is preliminary data.</text>
</comment>
<proteinExistence type="predicted"/>
<gene>
    <name evidence="1" type="ORF">PENNAL_c0001G03645</name>
</gene>
<evidence type="ECO:0000313" key="1">
    <source>
        <dbReference type="EMBL" id="OQE96622.1"/>
    </source>
</evidence>
<sequence>MATSETLRIANTGHVQNELRPICDLASHRAIILDPNAEHTAEALVGGFLACLHNKLGKPREVLRVRRRKI</sequence>
<evidence type="ECO:0000313" key="2">
    <source>
        <dbReference type="Proteomes" id="UP000191691"/>
    </source>
</evidence>
<name>A0A1V6ZAZ8_PENNA</name>
<accession>A0A1V6ZAZ8</accession>